<evidence type="ECO:0000313" key="3">
    <source>
        <dbReference type="Proteomes" id="UP000289152"/>
    </source>
</evidence>
<reference evidence="2 3" key="1">
    <citation type="submission" date="2016-06" db="EMBL/GenBank/DDBJ databases">
        <title>Evolution of pathogenesis and genome organization in the Tremellales.</title>
        <authorList>
            <person name="Cuomo C."/>
            <person name="Litvintseva A."/>
            <person name="Heitman J."/>
            <person name="Chen Y."/>
            <person name="Sun S."/>
            <person name="Springer D."/>
            <person name="Dromer F."/>
            <person name="Young S."/>
            <person name="Zeng Q."/>
            <person name="Chapman S."/>
            <person name="Gujja S."/>
            <person name="Saif S."/>
            <person name="Birren B."/>
        </authorList>
    </citation>
    <scope>NUCLEOTIDE SEQUENCE [LARGE SCALE GENOMIC DNA]</scope>
    <source>
        <strain evidence="2 3">ATCC 28783</strain>
    </source>
</reference>
<keyword evidence="3" id="KW-1185">Reference proteome</keyword>
<feature type="compositionally biased region" description="Polar residues" evidence="1">
    <location>
        <begin position="90"/>
        <end position="111"/>
    </location>
</feature>
<dbReference type="OrthoDB" id="2574439at2759"/>
<evidence type="ECO:0000256" key="1">
    <source>
        <dbReference type="SAM" id="MobiDB-lite"/>
    </source>
</evidence>
<accession>A0A4Q1BD10</accession>
<evidence type="ECO:0000313" key="2">
    <source>
        <dbReference type="EMBL" id="RXK35716.1"/>
    </source>
</evidence>
<feature type="compositionally biased region" description="Low complexity" evidence="1">
    <location>
        <begin position="74"/>
        <end position="89"/>
    </location>
</feature>
<dbReference type="AlphaFoldDB" id="A0A4Q1BD10"/>
<name>A0A4Q1BD10_TREME</name>
<dbReference type="InParanoid" id="A0A4Q1BD10"/>
<proteinExistence type="predicted"/>
<dbReference type="Proteomes" id="UP000289152">
    <property type="component" value="Unassembled WGS sequence"/>
</dbReference>
<comment type="caution">
    <text evidence="2">The sequence shown here is derived from an EMBL/GenBank/DDBJ whole genome shotgun (WGS) entry which is preliminary data.</text>
</comment>
<gene>
    <name evidence="2" type="ORF">M231_07005</name>
</gene>
<dbReference type="EMBL" id="SDIL01000124">
    <property type="protein sequence ID" value="RXK35716.1"/>
    <property type="molecule type" value="Genomic_DNA"/>
</dbReference>
<protein>
    <submittedName>
        <fullName evidence="2">Uncharacterized protein</fullName>
    </submittedName>
</protein>
<feature type="region of interest" description="Disordered" evidence="1">
    <location>
        <begin position="68"/>
        <end position="111"/>
    </location>
</feature>
<organism evidence="2 3">
    <name type="scientific">Tremella mesenterica</name>
    <name type="common">Jelly fungus</name>
    <dbReference type="NCBI Taxonomy" id="5217"/>
    <lineage>
        <taxon>Eukaryota</taxon>
        <taxon>Fungi</taxon>
        <taxon>Dikarya</taxon>
        <taxon>Basidiomycota</taxon>
        <taxon>Agaricomycotina</taxon>
        <taxon>Tremellomycetes</taxon>
        <taxon>Tremellales</taxon>
        <taxon>Tremellaceae</taxon>
        <taxon>Tremella</taxon>
    </lineage>
</organism>
<sequence>MKESIRVGSLNPFQCVLKLSNLPASVQPIHIRHILTHPPKWGGRKKVDPGIELIQIYTIPIPSKATRFSRRRYSPSSSSTSTPNTSKSSLPNIPSTRTSLGSLESTDTQESSITAIRNTQTVVREVGFDENTESLSTVERTETSLVEMDTVAYIHFRGESYLWLASRIFINVTIDGLPPVVKIKRFTSAPFRRLIRRIKVCSIRVS</sequence>